<evidence type="ECO:0000313" key="3">
    <source>
        <dbReference type="EMBL" id="KAJ3055796.1"/>
    </source>
</evidence>
<name>A0AAD5SIJ0_9FUNG</name>
<feature type="signal peptide" evidence="2">
    <location>
        <begin position="1"/>
        <end position="22"/>
    </location>
</feature>
<comment type="caution">
    <text evidence="3">The sequence shown here is derived from an EMBL/GenBank/DDBJ whole genome shotgun (WGS) entry which is preliminary data.</text>
</comment>
<keyword evidence="4" id="KW-1185">Reference proteome</keyword>
<accession>A0AAD5SIJ0</accession>
<dbReference type="EMBL" id="JADGJD010000059">
    <property type="protein sequence ID" value="KAJ3055796.1"/>
    <property type="molecule type" value="Genomic_DNA"/>
</dbReference>
<evidence type="ECO:0000256" key="2">
    <source>
        <dbReference type="SAM" id="SignalP"/>
    </source>
</evidence>
<gene>
    <name evidence="3" type="ORF">HK097_009179</name>
</gene>
<feature type="region of interest" description="Disordered" evidence="1">
    <location>
        <begin position="107"/>
        <end position="147"/>
    </location>
</feature>
<proteinExistence type="predicted"/>
<protein>
    <submittedName>
        <fullName evidence="3">Uncharacterized protein</fullName>
    </submittedName>
</protein>
<reference evidence="3" key="1">
    <citation type="submission" date="2020-05" db="EMBL/GenBank/DDBJ databases">
        <title>Phylogenomic resolution of chytrid fungi.</title>
        <authorList>
            <person name="Stajich J.E."/>
            <person name="Amses K."/>
            <person name="Simmons R."/>
            <person name="Seto K."/>
            <person name="Myers J."/>
            <person name="Bonds A."/>
            <person name="Quandt C.A."/>
            <person name="Barry K."/>
            <person name="Liu P."/>
            <person name="Grigoriev I."/>
            <person name="Longcore J.E."/>
            <person name="James T.Y."/>
        </authorList>
    </citation>
    <scope>NUCLEOTIDE SEQUENCE</scope>
    <source>
        <strain evidence="3">JEL0318</strain>
    </source>
</reference>
<keyword evidence="2" id="KW-0732">Signal</keyword>
<evidence type="ECO:0000313" key="4">
    <source>
        <dbReference type="Proteomes" id="UP001212841"/>
    </source>
</evidence>
<feature type="compositionally biased region" description="Low complexity" evidence="1">
    <location>
        <begin position="119"/>
        <end position="142"/>
    </location>
</feature>
<feature type="chain" id="PRO_5041939296" evidence="2">
    <location>
        <begin position="23"/>
        <end position="174"/>
    </location>
</feature>
<dbReference type="Proteomes" id="UP001212841">
    <property type="component" value="Unassembled WGS sequence"/>
</dbReference>
<evidence type="ECO:0000256" key="1">
    <source>
        <dbReference type="SAM" id="MobiDB-lite"/>
    </source>
</evidence>
<sequence length="174" mass="18062">MLSKIYPQIALVLVLAITQAWAQLCAFDVFSQCKTDNTNFKSATCDPLASKPNGTALVQACQCYQSVNLALCYKQCEGNTTLLPELAGVNQERDTYCRLAGLNPQALPQPPPWQTNNLPTPSAAPAATQTAGASATPTGTSQPAAQGGASSLKALGMGWALTALSGVAIMAFAL</sequence>
<dbReference type="AlphaFoldDB" id="A0AAD5SIJ0"/>
<organism evidence="3 4">
    <name type="scientific">Rhizophlyctis rosea</name>
    <dbReference type="NCBI Taxonomy" id="64517"/>
    <lineage>
        <taxon>Eukaryota</taxon>
        <taxon>Fungi</taxon>
        <taxon>Fungi incertae sedis</taxon>
        <taxon>Chytridiomycota</taxon>
        <taxon>Chytridiomycota incertae sedis</taxon>
        <taxon>Chytridiomycetes</taxon>
        <taxon>Rhizophlyctidales</taxon>
        <taxon>Rhizophlyctidaceae</taxon>
        <taxon>Rhizophlyctis</taxon>
    </lineage>
</organism>